<keyword evidence="8" id="KW-1185">Reference proteome</keyword>
<feature type="transmembrane region" description="Helical" evidence="5">
    <location>
        <begin position="59"/>
        <end position="77"/>
    </location>
</feature>
<comment type="caution">
    <text evidence="7">The sequence shown here is derived from an EMBL/GenBank/DDBJ whole genome shotgun (WGS) entry which is preliminary data.</text>
</comment>
<dbReference type="Pfam" id="PF07690">
    <property type="entry name" value="MFS_1"/>
    <property type="match status" value="1"/>
</dbReference>
<comment type="subcellular location">
    <subcellularLocation>
        <location evidence="1">Cell membrane</location>
        <topology evidence="1">Multi-pass membrane protein</topology>
    </subcellularLocation>
</comment>
<feature type="transmembrane region" description="Helical" evidence="5">
    <location>
        <begin position="83"/>
        <end position="102"/>
    </location>
</feature>
<evidence type="ECO:0000259" key="6">
    <source>
        <dbReference type="PROSITE" id="PS50850"/>
    </source>
</evidence>
<dbReference type="EMBL" id="WWEQ01000026">
    <property type="protein sequence ID" value="MYM19841.1"/>
    <property type="molecule type" value="Genomic_DNA"/>
</dbReference>
<evidence type="ECO:0000313" key="8">
    <source>
        <dbReference type="Proteomes" id="UP000469215"/>
    </source>
</evidence>
<keyword evidence="2 5" id="KW-0812">Transmembrane</keyword>
<dbReference type="InterPro" id="IPR020846">
    <property type="entry name" value="MFS_dom"/>
</dbReference>
<evidence type="ECO:0000256" key="4">
    <source>
        <dbReference type="ARBA" id="ARBA00023136"/>
    </source>
</evidence>
<feature type="transmembrane region" description="Helical" evidence="5">
    <location>
        <begin position="273"/>
        <end position="292"/>
    </location>
</feature>
<gene>
    <name evidence="7" type="ORF">GSY69_07625</name>
</gene>
<dbReference type="Gene3D" id="1.20.1250.20">
    <property type="entry name" value="MFS general substrate transporter like domains"/>
    <property type="match status" value="2"/>
</dbReference>
<evidence type="ECO:0000256" key="2">
    <source>
        <dbReference type="ARBA" id="ARBA00022692"/>
    </source>
</evidence>
<feature type="domain" description="Major facilitator superfamily (MFS) profile" evidence="6">
    <location>
        <begin position="1"/>
        <end position="385"/>
    </location>
</feature>
<reference evidence="7 8" key="1">
    <citation type="submission" date="2020-01" db="EMBL/GenBank/DDBJ databases">
        <authorList>
            <person name="Deng T."/>
        </authorList>
    </citation>
    <scope>NUCLEOTIDE SEQUENCE [LARGE SCALE GENOMIC DNA]</scope>
    <source>
        <strain evidence="7 8">5221</strain>
    </source>
</reference>
<dbReference type="PANTHER" id="PTHR23514:SF13">
    <property type="entry name" value="INNER MEMBRANE PROTEIN YBJJ"/>
    <property type="match status" value="1"/>
</dbReference>
<dbReference type="InterPro" id="IPR011701">
    <property type="entry name" value="MFS"/>
</dbReference>
<evidence type="ECO:0000256" key="3">
    <source>
        <dbReference type="ARBA" id="ARBA00022989"/>
    </source>
</evidence>
<feature type="transmembrane region" description="Helical" evidence="5">
    <location>
        <begin position="361"/>
        <end position="381"/>
    </location>
</feature>
<dbReference type="SUPFAM" id="SSF103473">
    <property type="entry name" value="MFS general substrate transporter"/>
    <property type="match status" value="1"/>
</dbReference>
<dbReference type="GO" id="GO:0005886">
    <property type="term" value="C:plasma membrane"/>
    <property type="evidence" value="ECO:0007669"/>
    <property type="project" value="UniProtKB-SubCell"/>
</dbReference>
<dbReference type="InterPro" id="IPR036259">
    <property type="entry name" value="MFS_trans_sf"/>
</dbReference>
<dbReference type="PANTHER" id="PTHR23514">
    <property type="entry name" value="BYPASS OF STOP CODON PROTEIN 6"/>
    <property type="match status" value="1"/>
</dbReference>
<feature type="transmembrane region" description="Helical" evidence="5">
    <location>
        <begin position="148"/>
        <end position="169"/>
    </location>
</feature>
<feature type="transmembrane region" description="Helical" evidence="5">
    <location>
        <begin position="204"/>
        <end position="221"/>
    </location>
</feature>
<evidence type="ECO:0000256" key="5">
    <source>
        <dbReference type="SAM" id="Phobius"/>
    </source>
</evidence>
<keyword evidence="3 5" id="KW-1133">Transmembrane helix</keyword>
<dbReference type="InterPro" id="IPR051788">
    <property type="entry name" value="MFS_Transporter"/>
</dbReference>
<dbReference type="GO" id="GO:0022857">
    <property type="term" value="F:transmembrane transporter activity"/>
    <property type="evidence" value="ECO:0007669"/>
    <property type="project" value="InterPro"/>
</dbReference>
<evidence type="ECO:0000313" key="7">
    <source>
        <dbReference type="EMBL" id="MYM19841.1"/>
    </source>
</evidence>
<dbReference type="CDD" id="cd17393">
    <property type="entry name" value="MFS_MosC_like"/>
    <property type="match status" value="1"/>
</dbReference>
<feature type="transmembrane region" description="Helical" evidence="5">
    <location>
        <begin position="298"/>
        <end position="317"/>
    </location>
</feature>
<proteinExistence type="predicted"/>
<dbReference type="Proteomes" id="UP000469215">
    <property type="component" value="Unassembled WGS sequence"/>
</dbReference>
<feature type="transmembrane region" description="Helical" evidence="5">
    <location>
        <begin position="30"/>
        <end position="52"/>
    </location>
</feature>
<dbReference type="RefSeq" id="WP_160953266.1">
    <property type="nucleotide sequence ID" value="NZ_WWEQ01000026.1"/>
</dbReference>
<keyword evidence="4 5" id="KW-0472">Membrane</keyword>
<dbReference type="AlphaFoldDB" id="A0A6N9H7H9"/>
<accession>A0A6N9H7H9</accession>
<feature type="transmembrane region" description="Helical" evidence="5">
    <location>
        <begin position="123"/>
        <end position="142"/>
    </location>
</feature>
<dbReference type="PROSITE" id="PS50850">
    <property type="entry name" value="MFS"/>
    <property type="match status" value="1"/>
</dbReference>
<sequence length="396" mass="39174">MFFTNGGLFANLLPRFPQLKDALGMDNATYGLAVAAFPAGAILAGLASGLLIRRFGSARVAVGATLVTALGVLAAGLAPAPLAFAACLLCAGAADSICDVGMNAHGLRVQRRFGRSIINSFHAVWSIGAVTGGSMAAAALALDIPVGIHLAISGALFSAIALVSLRFALPGTDTERHSVALEPDAPEAAPDAASPPAVLSRGRLVLTVACLVGIAVAGSFVEDAGNSWAAIYLAGPLGAPATIAALGYIALTGAQFAGRLVGDRLVDRFGQRAVARAGAALAAVGMGLALALPSVPGTIAGFAAAGLGVATLVPAAMSEADALPGLRPGTGLTIVSWLMRLGFLASPPLVGLIADRADLRAGLLTVPAAGLAVVALAAVLAPRARARRTPGQGAAD</sequence>
<protein>
    <submittedName>
        <fullName evidence="7">MFS transporter</fullName>
    </submittedName>
</protein>
<name>A0A6N9H7H9_9MICO</name>
<feature type="transmembrane region" description="Helical" evidence="5">
    <location>
        <begin position="241"/>
        <end position="261"/>
    </location>
</feature>
<feature type="transmembrane region" description="Helical" evidence="5">
    <location>
        <begin position="329"/>
        <end position="349"/>
    </location>
</feature>
<organism evidence="7 8">
    <name type="scientific">Brevibacterium rongguiense</name>
    <dbReference type="NCBI Taxonomy" id="2695267"/>
    <lineage>
        <taxon>Bacteria</taxon>
        <taxon>Bacillati</taxon>
        <taxon>Actinomycetota</taxon>
        <taxon>Actinomycetes</taxon>
        <taxon>Micrococcales</taxon>
        <taxon>Brevibacteriaceae</taxon>
        <taxon>Brevibacterium</taxon>
    </lineage>
</organism>
<evidence type="ECO:0000256" key="1">
    <source>
        <dbReference type="ARBA" id="ARBA00004651"/>
    </source>
</evidence>